<name>A0A1I2HYW8_9BACL</name>
<dbReference type="OrthoDB" id="1913203at2"/>
<keyword evidence="3" id="KW-1185">Reference proteome</keyword>
<keyword evidence="1" id="KW-0812">Transmembrane</keyword>
<dbReference type="EMBL" id="FONN01000028">
    <property type="protein sequence ID" value="SFF34648.1"/>
    <property type="molecule type" value="Genomic_DNA"/>
</dbReference>
<evidence type="ECO:0000313" key="2">
    <source>
        <dbReference type="EMBL" id="SFF34648.1"/>
    </source>
</evidence>
<feature type="transmembrane region" description="Helical" evidence="1">
    <location>
        <begin position="25"/>
        <end position="50"/>
    </location>
</feature>
<keyword evidence="1" id="KW-0472">Membrane</keyword>
<evidence type="ECO:0000313" key="3">
    <source>
        <dbReference type="Proteomes" id="UP000183410"/>
    </source>
</evidence>
<accession>A0A1I2HYW8</accession>
<feature type="transmembrane region" description="Helical" evidence="1">
    <location>
        <begin position="70"/>
        <end position="87"/>
    </location>
</feature>
<sequence length="105" mass="12301">MLTNILIGCFLPWMVSIHWIRKQPLLFLLITPATIAISMLFNTIGFYFNFWNMRPYIQANETIAGMPFDFGIYPVIASFMVYTIHRVNTHPIPFISLYFSVDDFI</sequence>
<dbReference type="Proteomes" id="UP000183410">
    <property type="component" value="Unassembled WGS sequence"/>
</dbReference>
<keyword evidence="1" id="KW-1133">Transmembrane helix</keyword>
<dbReference type="RefSeq" id="WP_046234094.1">
    <property type="nucleotide sequence ID" value="NZ_FONN01000028.1"/>
</dbReference>
<organism evidence="2 3">
    <name type="scientific">Paenibacillus algorifonticola</name>
    <dbReference type="NCBI Taxonomy" id="684063"/>
    <lineage>
        <taxon>Bacteria</taxon>
        <taxon>Bacillati</taxon>
        <taxon>Bacillota</taxon>
        <taxon>Bacilli</taxon>
        <taxon>Bacillales</taxon>
        <taxon>Paenibacillaceae</taxon>
        <taxon>Paenibacillus</taxon>
    </lineage>
</organism>
<reference evidence="3" key="1">
    <citation type="submission" date="2016-10" db="EMBL/GenBank/DDBJ databases">
        <authorList>
            <person name="Varghese N."/>
            <person name="Submissions S."/>
        </authorList>
    </citation>
    <scope>NUCLEOTIDE SEQUENCE [LARGE SCALE GENOMIC DNA]</scope>
    <source>
        <strain evidence="3">CGMCC 1.10223</strain>
    </source>
</reference>
<dbReference type="AlphaFoldDB" id="A0A1I2HYW8"/>
<protein>
    <submittedName>
        <fullName evidence="2">Uncharacterized protein</fullName>
    </submittedName>
</protein>
<gene>
    <name evidence="2" type="ORF">SAMN04487969_12831</name>
</gene>
<evidence type="ECO:0000256" key="1">
    <source>
        <dbReference type="SAM" id="Phobius"/>
    </source>
</evidence>
<proteinExistence type="predicted"/>